<dbReference type="AlphaFoldDB" id="A0A7W6JY64"/>
<comment type="caution">
    <text evidence="3">The sequence shown here is derived from an EMBL/GenBank/DDBJ whole genome shotgun (WGS) entry which is preliminary data.</text>
</comment>
<dbReference type="Gene3D" id="3.10.450.40">
    <property type="match status" value="1"/>
</dbReference>
<proteinExistence type="predicted"/>
<dbReference type="Proteomes" id="UP000584824">
    <property type="component" value="Unassembled WGS sequence"/>
</dbReference>
<evidence type="ECO:0000313" key="4">
    <source>
        <dbReference type="Proteomes" id="UP000584824"/>
    </source>
</evidence>
<evidence type="ECO:0000256" key="1">
    <source>
        <dbReference type="SAM" id="SignalP"/>
    </source>
</evidence>
<dbReference type="Pfam" id="PF03413">
    <property type="entry name" value="PepSY"/>
    <property type="match status" value="1"/>
</dbReference>
<evidence type="ECO:0000313" key="3">
    <source>
        <dbReference type="EMBL" id="MBB4101697.1"/>
    </source>
</evidence>
<reference evidence="3 4" key="1">
    <citation type="submission" date="2020-08" db="EMBL/GenBank/DDBJ databases">
        <title>Genomic Encyclopedia of Type Strains, Phase IV (KMG-IV): sequencing the most valuable type-strain genomes for metagenomic binning, comparative biology and taxonomic classification.</title>
        <authorList>
            <person name="Goeker M."/>
        </authorList>
    </citation>
    <scope>NUCLEOTIDE SEQUENCE [LARGE SCALE GENOMIC DNA]</scope>
    <source>
        <strain evidence="3 4">DSM 26385</strain>
    </source>
</reference>
<feature type="domain" description="PepSY" evidence="2">
    <location>
        <begin position="42"/>
        <end position="100"/>
    </location>
</feature>
<feature type="signal peptide" evidence="1">
    <location>
        <begin position="1"/>
        <end position="18"/>
    </location>
</feature>
<keyword evidence="1" id="KW-0732">Signal</keyword>
<protein>
    <submittedName>
        <fullName evidence="3">Putative membrane protein YkoI</fullName>
    </submittedName>
</protein>
<name>A0A7W6JY64_9HYPH</name>
<dbReference type="InterPro" id="IPR025711">
    <property type="entry name" value="PepSY"/>
</dbReference>
<accession>A0A7W6JY64</accession>
<dbReference type="RefSeq" id="WP_183788531.1">
    <property type="nucleotide sequence ID" value="NZ_JACIDU010000001.1"/>
</dbReference>
<dbReference type="EMBL" id="JACIDU010000001">
    <property type="protein sequence ID" value="MBB4101697.1"/>
    <property type="molecule type" value="Genomic_DNA"/>
</dbReference>
<keyword evidence="4" id="KW-1185">Reference proteome</keyword>
<gene>
    <name evidence="3" type="ORF">GGQ66_000213</name>
</gene>
<sequence length="106" mass="11629">MKRTVFLASVLTLLPLFAAGQPPAVAPDFEIARDAVERGDILPLAEILNRLARVHPGRVVEVELEYSKGILVYEVELVTEDGRLIEVDMNAATGDILGVEEEEDDD</sequence>
<organism evidence="3 4">
    <name type="scientific">Allorhizobium borbori</name>
    <dbReference type="NCBI Taxonomy" id="485907"/>
    <lineage>
        <taxon>Bacteria</taxon>
        <taxon>Pseudomonadati</taxon>
        <taxon>Pseudomonadota</taxon>
        <taxon>Alphaproteobacteria</taxon>
        <taxon>Hyphomicrobiales</taxon>
        <taxon>Rhizobiaceae</taxon>
        <taxon>Rhizobium/Agrobacterium group</taxon>
        <taxon>Allorhizobium</taxon>
    </lineage>
</organism>
<evidence type="ECO:0000259" key="2">
    <source>
        <dbReference type="Pfam" id="PF03413"/>
    </source>
</evidence>
<feature type="chain" id="PRO_5031448326" evidence="1">
    <location>
        <begin position="19"/>
        <end position="106"/>
    </location>
</feature>